<dbReference type="Proteomes" id="UP000186720">
    <property type="component" value="Unassembled WGS sequence"/>
</dbReference>
<sequence>MSKYAHNWIFFIKLKIFSERLGRFMCQNTNRSIFLAVASGPRYPLYLLRRMPLLSANGS</sequence>
<evidence type="ECO:0000313" key="2">
    <source>
        <dbReference type="Proteomes" id="UP000186720"/>
    </source>
</evidence>
<dbReference type="EMBL" id="MPPL01000001">
    <property type="protein sequence ID" value="OKS89706.1"/>
    <property type="molecule type" value="Genomic_DNA"/>
</dbReference>
<gene>
    <name evidence="1" type="ORF">RG47T_5191</name>
</gene>
<reference evidence="1 2" key="1">
    <citation type="submission" date="2016-11" db="EMBL/GenBank/DDBJ databases">
        <title>Whole Genome Sequencing of Mucilaginibacter polytrichastri RG4-7(T) isolated from the moss sample.</title>
        <authorList>
            <person name="Li Y."/>
        </authorList>
    </citation>
    <scope>NUCLEOTIDE SEQUENCE [LARGE SCALE GENOMIC DNA]</scope>
    <source>
        <strain evidence="1 2">RG4-7</strain>
    </source>
</reference>
<evidence type="ECO:0000313" key="1">
    <source>
        <dbReference type="EMBL" id="OKS89706.1"/>
    </source>
</evidence>
<organism evidence="1 2">
    <name type="scientific">Mucilaginibacter polytrichastri</name>
    <dbReference type="NCBI Taxonomy" id="1302689"/>
    <lineage>
        <taxon>Bacteria</taxon>
        <taxon>Pseudomonadati</taxon>
        <taxon>Bacteroidota</taxon>
        <taxon>Sphingobacteriia</taxon>
        <taxon>Sphingobacteriales</taxon>
        <taxon>Sphingobacteriaceae</taxon>
        <taxon>Mucilaginibacter</taxon>
    </lineage>
</organism>
<comment type="caution">
    <text evidence="1">The sequence shown here is derived from an EMBL/GenBank/DDBJ whole genome shotgun (WGS) entry which is preliminary data.</text>
</comment>
<accession>A0A1Q6A6T7</accession>
<keyword evidence="2" id="KW-1185">Reference proteome</keyword>
<proteinExistence type="predicted"/>
<dbReference type="AlphaFoldDB" id="A0A1Q6A6T7"/>
<name>A0A1Q6A6T7_9SPHI</name>
<protein>
    <submittedName>
        <fullName evidence="1">Uncharacterized protein</fullName>
    </submittedName>
</protein>